<dbReference type="EMBL" id="JAHBCL010000005">
    <property type="protein sequence ID" value="MBS7525778.1"/>
    <property type="molecule type" value="Genomic_DNA"/>
</dbReference>
<dbReference type="SMART" id="SM00966">
    <property type="entry name" value="SpoVT_AbrB"/>
    <property type="match status" value="1"/>
</dbReference>
<accession>A0ABS5PKX3</accession>
<dbReference type="InterPro" id="IPR037914">
    <property type="entry name" value="SpoVT-AbrB_sf"/>
</dbReference>
<reference evidence="2 3" key="1">
    <citation type="submission" date="2021-05" db="EMBL/GenBank/DDBJ databases">
        <title>Fusibacter ferrireducens sp. nov., an anaerobic, sulfur- and Fe-reducing bacterium isolated from the mangrove sediment.</title>
        <authorList>
            <person name="Qiu D."/>
        </authorList>
    </citation>
    <scope>NUCLEOTIDE SEQUENCE [LARGE SCALE GENOMIC DNA]</scope>
    <source>
        <strain evidence="2 3">DSM 12116</strain>
    </source>
</reference>
<dbReference type="PANTHER" id="PTHR40516">
    <property type="entry name" value="ANTITOXIN CHPS-RELATED"/>
    <property type="match status" value="1"/>
</dbReference>
<sequence length="79" mass="9105">MSIIIKKMGNSKGIILRKDILEALNLCENDELNVEIEEDKLILTKVKKTMSIDTLFSDYTGNYKPTEIDWGKSLGREIW</sequence>
<name>A0ABS5PKX3_9FIRM</name>
<proteinExistence type="predicted"/>
<dbReference type="PANTHER" id="PTHR40516:SF1">
    <property type="entry name" value="ANTITOXIN CHPS-RELATED"/>
    <property type="match status" value="1"/>
</dbReference>
<protein>
    <submittedName>
        <fullName evidence="2">AbrB/MazE/SpoVT family DNA-binding domain-containing protein</fullName>
    </submittedName>
</protein>
<keyword evidence="3" id="KW-1185">Reference proteome</keyword>
<gene>
    <name evidence="2" type="ORF">KHM83_03700</name>
</gene>
<dbReference type="SUPFAM" id="SSF89447">
    <property type="entry name" value="AbrB/MazE/MraZ-like"/>
    <property type="match status" value="1"/>
</dbReference>
<dbReference type="GO" id="GO:0003677">
    <property type="term" value="F:DNA binding"/>
    <property type="evidence" value="ECO:0007669"/>
    <property type="project" value="UniProtKB-KW"/>
</dbReference>
<organism evidence="2 3">
    <name type="scientific">Fusibacter paucivorans</name>
    <dbReference type="NCBI Taxonomy" id="76009"/>
    <lineage>
        <taxon>Bacteria</taxon>
        <taxon>Bacillati</taxon>
        <taxon>Bacillota</taxon>
        <taxon>Clostridia</taxon>
        <taxon>Eubacteriales</taxon>
        <taxon>Eubacteriales Family XII. Incertae Sedis</taxon>
        <taxon>Fusibacter</taxon>
    </lineage>
</organism>
<evidence type="ECO:0000313" key="2">
    <source>
        <dbReference type="EMBL" id="MBS7525778.1"/>
    </source>
</evidence>
<dbReference type="Pfam" id="PF04014">
    <property type="entry name" value="MazE_antitoxin"/>
    <property type="match status" value="1"/>
</dbReference>
<dbReference type="Gene3D" id="2.10.260.10">
    <property type="match status" value="1"/>
</dbReference>
<evidence type="ECO:0000313" key="3">
    <source>
        <dbReference type="Proteomes" id="UP000746471"/>
    </source>
</evidence>
<evidence type="ECO:0000259" key="1">
    <source>
        <dbReference type="SMART" id="SM00966"/>
    </source>
</evidence>
<dbReference type="RefSeq" id="WP_213235564.1">
    <property type="nucleotide sequence ID" value="NZ_JAHBCL010000005.1"/>
</dbReference>
<comment type="caution">
    <text evidence="2">The sequence shown here is derived from an EMBL/GenBank/DDBJ whole genome shotgun (WGS) entry which is preliminary data.</text>
</comment>
<feature type="domain" description="SpoVT-AbrB" evidence="1">
    <location>
        <begin position="6"/>
        <end position="51"/>
    </location>
</feature>
<keyword evidence="2" id="KW-0238">DNA-binding</keyword>
<dbReference type="InterPro" id="IPR007159">
    <property type="entry name" value="SpoVT-AbrB_dom"/>
</dbReference>
<dbReference type="InterPro" id="IPR039052">
    <property type="entry name" value="Antitox_PemI-like"/>
</dbReference>
<dbReference type="Proteomes" id="UP000746471">
    <property type="component" value="Unassembled WGS sequence"/>
</dbReference>